<evidence type="ECO:0000256" key="2">
    <source>
        <dbReference type="ARBA" id="ARBA00022603"/>
    </source>
</evidence>
<feature type="compositionally biased region" description="Polar residues" evidence="4">
    <location>
        <begin position="1109"/>
        <end position="1123"/>
    </location>
</feature>
<dbReference type="PANTHER" id="PTHR44942:SF4">
    <property type="entry name" value="METHYLTRANSFERASE TYPE 11 DOMAIN-CONTAINING PROTEIN"/>
    <property type="match status" value="1"/>
</dbReference>
<dbReference type="GO" id="GO:0032259">
    <property type="term" value="P:methylation"/>
    <property type="evidence" value="ECO:0007669"/>
    <property type="project" value="UniProtKB-KW"/>
</dbReference>
<feature type="compositionally biased region" description="Low complexity" evidence="4">
    <location>
        <begin position="1075"/>
        <end position="1088"/>
    </location>
</feature>
<keyword evidence="3" id="KW-0808">Transferase</keyword>
<dbReference type="InterPro" id="IPR000225">
    <property type="entry name" value="Armadillo"/>
</dbReference>
<sequence length="1146" mass="118222">MSGRAAGAAHGALAGLFSQQSSTYAAFRPRYPPQLYQAILRFAGLEAPEQRGLAVDLGCGSSQASADLAALFSRVIGIDASAEQLAHADRSKPNVEYICKPVEHTGLPAQCADLIAAATALHWFDLPAAYREARRILKPGGALVAWTYTPWSALPRGGGANAPPAQAPDLEAADRLQEGLVRQFWPFFHPVLQKVTVLRNGYAGFEPSSADFGEVRLETIDMTVDMTMDQMVGWVQSWSAYVLYCEEHGEEAAQQLLQRYRADMAAALRLADGSTPVPTRWPLHLLLARQPLPLEGTEGQLAAQFSHLQAIHCTPRQAIMRAATFVVLCALLGCVAARGDRLWKNWENPCRNQPDGVAVGTGGCNNEFVPCWHGRPAAIQQCPAGKLGAACLVFSPWVQSCVYPGAVGTYGCKCLKIYKRDKAQQVACEVCRFNNELGVYPFPGERKKFVECTMQGAFVKKCAGGRFSKHHGHATRKRNNIHCRHAVKAEQGAPVAERGRSAAGEAMEGLISSGGPAAHGARAPGVAEALGGSGAALPQGDPSRQAAGGDADAVPALLQLLNSPVSCRLKVRALSALRSMLRDSPATLEALASHGTATACFLDLLNCDCRPMRETAASLLRSLAAAGPDAREHIAAVNGGIPALVGALQLPGCQMPAAHTLASLAAHSRELQQAVFAAGAIPALTACLVSSRTALQHAAVTALVALCTDCSDSMAVLVASVNANHLAALVQLVHCNDPAAAQQATLLLRQLAGSSTAVQEQLAAGVRPQAVQHPQAMQHPQAVQHPAAVPAPGMPTINSATAWRSPAANYSPSSLRPGLRREAHAGWQARPAPRHAAPAPRPTILRTLPGQPLPAQLTPAGLAGALPSMGAVAPLPMAAAAGGVADELSAIMAALQFSGVPGPGPFSNGQSLGALATVPAAAIAGAAAAEVMEPPPAAEAGVAALLELVRRSRSAAEQQSAAEALGLLAQGSPAAQAALVAGDGVRVLLRRLGSSRLAMRRAAAVVLLQVALGGQAQLAVVQAEGGPQVLQQIQAALLPDGDASAAAIGMAAAARPHLAAAGCVPASPPRPPMGGLPQPALAATARPAEAPRHGSDGDMASLLGAVNGLQPSGGQPAQYSTLASLHGLLQAPPGEQPAFGPRSHSA</sequence>
<feature type="region of interest" description="Disordered" evidence="4">
    <location>
        <begin position="776"/>
        <end position="798"/>
    </location>
</feature>
<dbReference type="SUPFAM" id="SSF53335">
    <property type="entry name" value="S-adenosyl-L-methionine-dependent methyltransferases"/>
    <property type="match status" value="1"/>
</dbReference>
<keyword evidence="7" id="KW-1185">Reference proteome</keyword>
<dbReference type="SMART" id="SM00185">
    <property type="entry name" value="ARM"/>
    <property type="match status" value="7"/>
</dbReference>
<feature type="domain" description="Methyltransferase type 11" evidence="5">
    <location>
        <begin position="55"/>
        <end position="144"/>
    </location>
</feature>
<dbReference type="STRING" id="3076.A0A2P6U133"/>
<comment type="similarity">
    <text evidence="1">Belongs to the methyltransferase superfamily.</text>
</comment>
<keyword evidence="2 6" id="KW-0489">Methyltransferase</keyword>
<dbReference type="GO" id="GO:0008757">
    <property type="term" value="F:S-adenosylmethionine-dependent methyltransferase activity"/>
    <property type="evidence" value="ECO:0007669"/>
    <property type="project" value="InterPro"/>
</dbReference>
<feature type="compositionally biased region" description="Low complexity" evidence="4">
    <location>
        <begin position="776"/>
        <end position="791"/>
    </location>
</feature>
<evidence type="ECO:0000256" key="3">
    <source>
        <dbReference type="ARBA" id="ARBA00022679"/>
    </source>
</evidence>
<evidence type="ECO:0000313" key="7">
    <source>
        <dbReference type="Proteomes" id="UP000239899"/>
    </source>
</evidence>
<evidence type="ECO:0000259" key="5">
    <source>
        <dbReference type="Pfam" id="PF08241"/>
    </source>
</evidence>
<evidence type="ECO:0000313" key="6">
    <source>
        <dbReference type="EMBL" id="PRW60023.1"/>
    </source>
</evidence>
<dbReference type="AlphaFoldDB" id="A0A2P6U133"/>
<proteinExistence type="inferred from homology"/>
<evidence type="ECO:0000256" key="4">
    <source>
        <dbReference type="SAM" id="MobiDB-lite"/>
    </source>
</evidence>
<dbReference type="Pfam" id="PF08241">
    <property type="entry name" value="Methyltransf_11"/>
    <property type="match status" value="1"/>
</dbReference>
<name>A0A2P6U133_CHLSO</name>
<gene>
    <name evidence="6" type="ORF">C2E21_1942</name>
</gene>
<protein>
    <submittedName>
        <fullName evidence="6">SAM-dependent methyltransferase</fullName>
    </submittedName>
</protein>
<dbReference type="InterPro" id="IPR051052">
    <property type="entry name" value="Diverse_substrate_MTase"/>
</dbReference>
<dbReference type="CDD" id="cd02440">
    <property type="entry name" value="AdoMet_MTases"/>
    <property type="match status" value="1"/>
</dbReference>
<dbReference type="Proteomes" id="UP000239899">
    <property type="component" value="Unassembled WGS sequence"/>
</dbReference>
<evidence type="ECO:0000256" key="1">
    <source>
        <dbReference type="ARBA" id="ARBA00008361"/>
    </source>
</evidence>
<dbReference type="Gene3D" id="3.40.50.150">
    <property type="entry name" value="Vaccinia Virus protein VP39"/>
    <property type="match status" value="1"/>
</dbReference>
<reference evidence="6 7" key="1">
    <citation type="journal article" date="2018" name="Plant J.">
        <title>Genome sequences of Chlorella sorokiniana UTEX 1602 and Micractinium conductrix SAG 241.80: implications to maltose excretion by a green alga.</title>
        <authorList>
            <person name="Arriola M.B."/>
            <person name="Velmurugan N."/>
            <person name="Zhang Y."/>
            <person name="Plunkett M.H."/>
            <person name="Hondzo H."/>
            <person name="Barney B.M."/>
        </authorList>
    </citation>
    <scope>NUCLEOTIDE SEQUENCE [LARGE SCALE GENOMIC DNA]</scope>
    <source>
        <strain evidence="7">UTEX 1602</strain>
    </source>
</reference>
<organism evidence="6 7">
    <name type="scientific">Chlorella sorokiniana</name>
    <name type="common">Freshwater green alga</name>
    <dbReference type="NCBI Taxonomy" id="3076"/>
    <lineage>
        <taxon>Eukaryota</taxon>
        <taxon>Viridiplantae</taxon>
        <taxon>Chlorophyta</taxon>
        <taxon>core chlorophytes</taxon>
        <taxon>Trebouxiophyceae</taxon>
        <taxon>Chlorellales</taxon>
        <taxon>Chlorellaceae</taxon>
        <taxon>Chlorella clade</taxon>
        <taxon>Chlorella</taxon>
    </lineage>
</organism>
<dbReference type="InterPro" id="IPR029063">
    <property type="entry name" value="SAM-dependent_MTases_sf"/>
</dbReference>
<accession>A0A2P6U133</accession>
<dbReference type="InterPro" id="IPR011989">
    <property type="entry name" value="ARM-like"/>
</dbReference>
<dbReference type="EMBL" id="LHPG02000003">
    <property type="protein sequence ID" value="PRW60023.1"/>
    <property type="molecule type" value="Genomic_DNA"/>
</dbReference>
<dbReference type="InterPro" id="IPR016024">
    <property type="entry name" value="ARM-type_fold"/>
</dbReference>
<dbReference type="SUPFAM" id="SSF48371">
    <property type="entry name" value="ARM repeat"/>
    <property type="match status" value="2"/>
</dbReference>
<dbReference type="InterPro" id="IPR013216">
    <property type="entry name" value="Methyltransf_11"/>
</dbReference>
<feature type="region of interest" description="Disordered" evidence="4">
    <location>
        <begin position="1069"/>
        <end position="1146"/>
    </location>
</feature>
<dbReference type="OrthoDB" id="10027013at2759"/>
<dbReference type="PANTHER" id="PTHR44942">
    <property type="entry name" value="METHYLTRANSF_11 DOMAIN-CONTAINING PROTEIN"/>
    <property type="match status" value="1"/>
</dbReference>
<dbReference type="Gene3D" id="1.25.10.10">
    <property type="entry name" value="Leucine-rich Repeat Variant"/>
    <property type="match status" value="3"/>
</dbReference>
<comment type="caution">
    <text evidence="6">The sequence shown here is derived from an EMBL/GenBank/DDBJ whole genome shotgun (WGS) entry which is preliminary data.</text>
</comment>
<feature type="region of interest" description="Disordered" evidence="4">
    <location>
        <begin position="530"/>
        <end position="549"/>
    </location>
</feature>